<accession>A0ABW6VAS0</accession>
<dbReference type="InterPro" id="IPR050109">
    <property type="entry name" value="HTH-type_TetR-like_transc_reg"/>
</dbReference>
<evidence type="ECO:0000256" key="4">
    <source>
        <dbReference type="PROSITE-ProRule" id="PRU00335"/>
    </source>
</evidence>
<sequence length="210" mass="24099">MAGTKERILDGSLELFNNRGVQAVTTNHIADHLNMSPGNLYYHFRSKEHIIRSLFERIDADARAVMAPLPTPVSPQQWAEVFLHGLDTVWRYRFFFANIVEIAGRDDMLASRLRALTRWILDWTTGAIDALIEQGSMTPLAPDDRRRLAENVFIIIWNWTSYAVAFRGESRLHEIDAREGVLHSMLLLMPYFEPEFAERVRAAIDRTTAG</sequence>
<keyword evidence="3" id="KW-0804">Transcription</keyword>
<dbReference type="PANTHER" id="PTHR30055:SF234">
    <property type="entry name" value="HTH-TYPE TRANSCRIPTIONAL REGULATOR BETI"/>
    <property type="match status" value="1"/>
</dbReference>
<evidence type="ECO:0000313" key="7">
    <source>
        <dbReference type="Proteomes" id="UP001602119"/>
    </source>
</evidence>
<dbReference type="Gene3D" id="1.10.357.10">
    <property type="entry name" value="Tetracycline Repressor, domain 2"/>
    <property type="match status" value="1"/>
</dbReference>
<dbReference type="Pfam" id="PF13972">
    <property type="entry name" value="TetR"/>
    <property type="match status" value="1"/>
</dbReference>
<dbReference type="Proteomes" id="UP001602119">
    <property type="component" value="Unassembled WGS sequence"/>
</dbReference>
<dbReference type="PANTHER" id="PTHR30055">
    <property type="entry name" value="HTH-TYPE TRANSCRIPTIONAL REGULATOR RUTR"/>
    <property type="match status" value="1"/>
</dbReference>
<dbReference type="PRINTS" id="PR00455">
    <property type="entry name" value="HTHTETR"/>
</dbReference>
<evidence type="ECO:0000313" key="6">
    <source>
        <dbReference type="EMBL" id="MFF4776435.1"/>
    </source>
</evidence>
<feature type="DNA-binding region" description="H-T-H motif" evidence="4">
    <location>
        <begin position="25"/>
        <end position="44"/>
    </location>
</feature>
<dbReference type="InterPro" id="IPR001647">
    <property type="entry name" value="HTH_TetR"/>
</dbReference>
<protein>
    <submittedName>
        <fullName evidence="6">TetR/AcrR family transcriptional regulator</fullName>
    </submittedName>
</protein>
<dbReference type="PROSITE" id="PS50977">
    <property type="entry name" value="HTH_TETR_2"/>
    <property type="match status" value="1"/>
</dbReference>
<proteinExistence type="predicted"/>
<evidence type="ECO:0000256" key="2">
    <source>
        <dbReference type="ARBA" id="ARBA00023125"/>
    </source>
</evidence>
<dbReference type="InterPro" id="IPR025722">
    <property type="entry name" value="TetR"/>
</dbReference>
<dbReference type="Pfam" id="PF00440">
    <property type="entry name" value="TetR_N"/>
    <property type="match status" value="1"/>
</dbReference>
<evidence type="ECO:0000256" key="1">
    <source>
        <dbReference type="ARBA" id="ARBA00023015"/>
    </source>
</evidence>
<gene>
    <name evidence="6" type="ORF">ACFY05_26595</name>
</gene>
<organism evidence="6 7">
    <name type="scientific">Microtetraspora fusca</name>
    <dbReference type="NCBI Taxonomy" id="1997"/>
    <lineage>
        <taxon>Bacteria</taxon>
        <taxon>Bacillati</taxon>
        <taxon>Actinomycetota</taxon>
        <taxon>Actinomycetes</taxon>
        <taxon>Streptosporangiales</taxon>
        <taxon>Streptosporangiaceae</taxon>
        <taxon>Microtetraspora</taxon>
    </lineage>
</organism>
<evidence type="ECO:0000259" key="5">
    <source>
        <dbReference type="PROSITE" id="PS50977"/>
    </source>
</evidence>
<keyword evidence="2 4" id="KW-0238">DNA-binding</keyword>
<name>A0ABW6VAS0_MICFU</name>
<keyword evidence="7" id="KW-1185">Reference proteome</keyword>
<dbReference type="RefSeq" id="WP_387344806.1">
    <property type="nucleotide sequence ID" value="NZ_JBIAXI010000017.1"/>
</dbReference>
<comment type="caution">
    <text evidence="6">The sequence shown here is derived from an EMBL/GenBank/DDBJ whole genome shotgun (WGS) entry which is preliminary data.</text>
</comment>
<feature type="domain" description="HTH tetR-type" evidence="5">
    <location>
        <begin position="2"/>
        <end position="62"/>
    </location>
</feature>
<reference evidence="6 7" key="1">
    <citation type="submission" date="2024-10" db="EMBL/GenBank/DDBJ databases">
        <title>The Natural Products Discovery Center: Release of the First 8490 Sequenced Strains for Exploring Actinobacteria Biosynthetic Diversity.</title>
        <authorList>
            <person name="Kalkreuter E."/>
            <person name="Kautsar S.A."/>
            <person name="Yang D."/>
            <person name="Bader C.D."/>
            <person name="Teijaro C.N."/>
            <person name="Fluegel L."/>
            <person name="Davis C.M."/>
            <person name="Simpson J.R."/>
            <person name="Lauterbach L."/>
            <person name="Steele A.D."/>
            <person name="Gui C."/>
            <person name="Meng S."/>
            <person name="Li G."/>
            <person name="Viehrig K."/>
            <person name="Ye F."/>
            <person name="Su P."/>
            <person name="Kiefer A.F."/>
            <person name="Nichols A."/>
            <person name="Cepeda A.J."/>
            <person name="Yan W."/>
            <person name="Fan B."/>
            <person name="Jiang Y."/>
            <person name="Adhikari A."/>
            <person name="Zheng C.-J."/>
            <person name="Schuster L."/>
            <person name="Cowan T.M."/>
            <person name="Smanski M.J."/>
            <person name="Chevrette M.G."/>
            <person name="De Carvalho L.P.S."/>
            <person name="Shen B."/>
        </authorList>
    </citation>
    <scope>NUCLEOTIDE SEQUENCE [LARGE SCALE GENOMIC DNA]</scope>
    <source>
        <strain evidence="6 7">NPDC001281</strain>
    </source>
</reference>
<evidence type="ECO:0000256" key="3">
    <source>
        <dbReference type="ARBA" id="ARBA00023163"/>
    </source>
</evidence>
<dbReference type="SUPFAM" id="SSF46689">
    <property type="entry name" value="Homeodomain-like"/>
    <property type="match status" value="1"/>
</dbReference>
<keyword evidence="1" id="KW-0805">Transcription regulation</keyword>
<dbReference type="EMBL" id="JBIAXI010000017">
    <property type="protein sequence ID" value="MFF4776435.1"/>
    <property type="molecule type" value="Genomic_DNA"/>
</dbReference>
<dbReference type="InterPro" id="IPR009057">
    <property type="entry name" value="Homeodomain-like_sf"/>
</dbReference>